<dbReference type="EC" id="2.7.11.1" evidence="1"/>
<evidence type="ECO:0000256" key="4">
    <source>
        <dbReference type="ARBA" id="ARBA00022741"/>
    </source>
</evidence>
<evidence type="ECO:0000313" key="11">
    <source>
        <dbReference type="Proteomes" id="UP000318297"/>
    </source>
</evidence>
<evidence type="ECO:0000256" key="7">
    <source>
        <dbReference type="PIRSR" id="PIRSR607822-1"/>
    </source>
</evidence>
<comment type="caution">
    <text evidence="10">The sequence shown here is derived from an EMBL/GenBank/DDBJ whole genome shotgun (WGS) entry which is preliminary data.</text>
</comment>
<evidence type="ECO:0000256" key="6">
    <source>
        <dbReference type="ARBA" id="ARBA00022840"/>
    </source>
</evidence>
<evidence type="ECO:0000256" key="3">
    <source>
        <dbReference type="ARBA" id="ARBA00022679"/>
    </source>
</evidence>
<keyword evidence="7" id="KW-0862">Zinc</keyword>
<evidence type="ECO:0000256" key="1">
    <source>
        <dbReference type="ARBA" id="ARBA00012513"/>
    </source>
</evidence>
<dbReference type="GO" id="GO:0005975">
    <property type="term" value="P:carbohydrate metabolic process"/>
    <property type="evidence" value="ECO:0007669"/>
    <property type="project" value="InterPro"/>
</dbReference>
<dbReference type="Gene3D" id="3.30.200.20">
    <property type="entry name" value="Phosphorylase Kinase, domain 1"/>
    <property type="match status" value="1"/>
</dbReference>
<dbReference type="AlphaFoldDB" id="A0A561EAF7"/>
<keyword evidence="3" id="KW-0808">Transferase</keyword>
<dbReference type="Pfam" id="PF25816">
    <property type="entry name" value="RamC_N"/>
    <property type="match status" value="1"/>
</dbReference>
<dbReference type="NCBIfam" id="NF038150">
    <property type="entry name" value="lanthi_synth_IV"/>
    <property type="match status" value="1"/>
</dbReference>
<evidence type="ECO:0000256" key="8">
    <source>
        <dbReference type="SAM" id="MobiDB-lite"/>
    </source>
</evidence>
<accession>A0A561EAF7</accession>
<keyword evidence="4" id="KW-0547">Nucleotide-binding</keyword>
<organism evidence="10 11">
    <name type="scientific">Rudaeicoccus suwonensis</name>
    <dbReference type="NCBI Taxonomy" id="657409"/>
    <lineage>
        <taxon>Bacteria</taxon>
        <taxon>Bacillati</taxon>
        <taxon>Actinomycetota</taxon>
        <taxon>Actinomycetes</taxon>
        <taxon>Micrococcales</taxon>
        <taxon>Dermacoccaceae</taxon>
        <taxon>Rudaeicoccus</taxon>
    </lineage>
</organism>
<dbReference type="GO" id="GO:0031179">
    <property type="term" value="P:peptide modification"/>
    <property type="evidence" value="ECO:0007669"/>
    <property type="project" value="InterPro"/>
</dbReference>
<dbReference type="SMART" id="SM01260">
    <property type="entry name" value="LANC_like"/>
    <property type="match status" value="1"/>
</dbReference>
<evidence type="ECO:0000256" key="5">
    <source>
        <dbReference type="ARBA" id="ARBA00022777"/>
    </source>
</evidence>
<dbReference type="SUPFAM" id="SSF56112">
    <property type="entry name" value="Protein kinase-like (PK-like)"/>
    <property type="match status" value="1"/>
</dbReference>
<evidence type="ECO:0000313" key="10">
    <source>
        <dbReference type="EMBL" id="TWE12595.1"/>
    </source>
</evidence>
<keyword evidence="2 10" id="KW-0723">Serine/threonine-protein kinase</keyword>
<dbReference type="InterPro" id="IPR007822">
    <property type="entry name" value="LANC-like"/>
</dbReference>
<feature type="binding site" evidence="7">
    <location>
        <position position="750"/>
    </location>
    <ligand>
        <name>Zn(2+)</name>
        <dbReference type="ChEBI" id="CHEBI:29105"/>
    </ligand>
</feature>
<dbReference type="PANTHER" id="PTHR43289">
    <property type="entry name" value="MITOGEN-ACTIVATED PROTEIN KINASE KINASE KINASE 20-RELATED"/>
    <property type="match status" value="1"/>
</dbReference>
<gene>
    <name evidence="10" type="ORF">BKA23_1410</name>
</gene>
<feature type="region of interest" description="Disordered" evidence="8">
    <location>
        <begin position="477"/>
        <end position="499"/>
    </location>
</feature>
<dbReference type="PANTHER" id="PTHR43289:SF6">
    <property type="entry name" value="SERINE_THREONINE-PROTEIN KINASE NEKL-3"/>
    <property type="match status" value="1"/>
</dbReference>
<dbReference type="InterPro" id="IPR057929">
    <property type="entry name" value="RamC_N"/>
</dbReference>
<dbReference type="InterPro" id="IPR011009">
    <property type="entry name" value="Kinase-like_dom_sf"/>
</dbReference>
<dbReference type="Proteomes" id="UP000318297">
    <property type="component" value="Unassembled WGS sequence"/>
</dbReference>
<dbReference type="Gene3D" id="1.10.510.10">
    <property type="entry name" value="Transferase(Phosphotransferase) domain 1"/>
    <property type="match status" value="1"/>
</dbReference>
<dbReference type="InterPro" id="IPR012341">
    <property type="entry name" value="6hp_glycosidase-like_sf"/>
</dbReference>
<dbReference type="SMART" id="SM00220">
    <property type="entry name" value="S_TKc"/>
    <property type="match status" value="1"/>
</dbReference>
<sequence>MEQVVDRASRSAHRSMATDDVWVYLHDPSYARRPNGWKLHISARSCTLIETIRQVLPVLSRHRCDAKFARSLDVMAALNSGADDPAAVGKAITIYPEPDDLVQLASELVRCLHGMEGPSISSDRQVSPDAPVYYRYGPMHPDRFVVGVGGKINSIIVGPDGQTVPGNAGTTYKQPPWVTDPFTQQAPTPPPDGPAQLGGRYTITSGIVRAPVGNVYRATDTVSGDHVVVKQARPFVAEDAQGWDARTRLRNEATALQRLARVGGVPDLVDYFHHGSVEYLVTTDCGVHDMQRTLRRTGPYGWDLDHDWWALARQLLHILDQIHKHGVIVNDLKPSNVVFDRHGNPSLIDFGIAHTPSDSADAASHTSAASDPVTPAGFTPGYSLPSHWRDGAPGPDSDYYALGATLSFLATGLPPVIIDTDWQHNRDQTIAAMDRAVHAHPTYSSGFTSADDAVRIVDALMSPDPDHRIAAAQALRTSNQPMADGGRAQSPPDHYSSAEKRSLQLDHLAGLITQGLGDVITAAMEYTNREPQHAGVSDVSIYSGSSGIGLELLQHLSEPNVATTVNRLAIWTSTAVEPQHLRPGLFDGTMGVRLFLHTAAAHITDPQVALARDTFDDRCHDVDVPPTDPYDQIAGLAGIGTGHLLLADIATHAGQATNADLHLQNAVTAARQLLVEQDHWLPATPSPTFDYGYAHGLAGIATFLSATSQATGDHELTVAAHTATDRLAIGTQERTQLLLRSGTPHSLGWCRGPAGMGTALLRSSNPDQSQHYLQIAEDAAHACIILAPRRENIVQCCGLAGIGEFLIDLATVTGNTEYLNSAHDLMQLILGRSGGTATNPIYPSSVPSKSTAALCTGTTGIVSYLRRLCRNNSSRIAMPATTR</sequence>
<evidence type="ECO:0000259" key="9">
    <source>
        <dbReference type="PROSITE" id="PS50011"/>
    </source>
</evidence>
<evidence type="ECO:0000256" key="2">
    <source>
        <dbReference type="ARBA" id="ARBA00022527"/>
    </source>
</evidence>
<dbReference type="InterPro" id="IPR000719">
    <property type="entry name" value="Prot_kinase_dom"/>
</dbReference>
<dbReference type="Pfam" id="PF00069">
    <property type="entry name" value="Pkinase"/>
    <property type="match status" value="1"/>
</dbReference>
<keyword evidence="11" id="KW-1185">Reference proteome</keyword>
<keyword evidence="6" id="KW-0067">ATP-binding</keyword>
<dbReference type="EMBL" id="VIVQ01000001">
    <property type="protein sequence ID" value="TWE12595.1"/>
    <property type="molecule type" value="Genomic_DNA"/>
</dbReference>
<feature type="domain" description="Protein kinase" evidence="9">
    <location>
        <begin position="201"/>
        <end position="483"/>
    </location>
</feature>
<dbReference type="InterPro" id="IPR058053">
    <property type="entry name" value="RamC_C"/>
</dbReference>
<keyword evidence="7" id="KW-0479">Metal-binding</keyword>
<dbReference type="GO" id="GO:0005524">
    <property type="term" value="F:ATP binding"/>
    <property type="evidence" value="ECO:0007669"/>
    <property type="project" value="UniProtKB-KW"/>
</dbReference>
<dbReference type="PRINTS" id="PR01955">
    <property type="entry name" value="LANCFRANKIA"/>
</dbReference>
<dbReference type="SUPFAM" id="SSF158745">
    <property type="entry name" value="LanC-like"/>
    <property type="match status" value="1"/>
</dbReference>
<dbReference type="PRINTS" id="PR01950">
    <property type="entry name" value="LANCSUPER"/>
</dbReference>
<dbReference type="CDD" id="cd04791">
    <property type="entry name" value="LanC_SerThrkinase"/>
    <property type="match status" value="1"/>
</dbReference>
<keyword evidence="5 10" id="KW-0418">Kinase</keyword>
<dbReference type="Pfam" id="PF05147">
    <property type="entry name" value="LANC_like"/>
    <property type="match status" value="1"/>
</dbReference>
<feature type="binding site" evidence="7">
    <location>
        <position position="796"/>
    </location>
    <ligand>
        <name>Zn(2+)</name>
        <dbReference type="ChEBI" id="CHEBI:29105"/>
    </ligand>
</feature>
<dbReference type="PROSITE" id="PS50011">
    <property type="entry name" value="PROTEIN_KINASE_DOM"/>
    <property type="match status" value="1"/>
</dbReference>
<dbReference type="GO" id="GO:0004674">
    <property type="term" value="F:protein serine/threonine kinase activity"/>
    <property type="evidence" value="ECO:0007669"/>
    <property type="project" value="UniProtKB-KW"/>
</dbReference>
<reference evidence="10 11" key="1">
    <citation type="submission" date="2019-06" db="EMBL/GenBank/DDBJ databases">
        <title>Sequencing the genomes of 1000 actinobacteria strains.</title>
        <authorList>
            <person name="Klenk H.-P."/>
        </authorList>
    </citation>
    <scope>NUCLEOTIDE SEQUENCE [LARGE SCALE GENOMIC DNA]</scope>
    <source>
        <strain evidence="10 11">DSM 19560</strain>
    </source>
</reference>
<dbReference type="Gene3D" id="1.50.10.10">
    <property type="match status" value="1"/>
</dbReference>
<dbReference type="GO" id="GO:0046872">
    <property type="term" value="F:metal ion binding"/>
    <property type="evidence" value="ECO:0007669"/>
    <property type="project" value="UniProtKB-KW"/>
</dbReference>
<proteinExistence type="predicted"/>
<protein>
    <recommendedName>
        <fullName evidence="1">non-specific serine/threonine protein kinase</fullName>
        <ecNumber evidence="1">2.7.11.1</ecNumber>
    </recommendedName>
</protein>
<name>A0A561EAF7_9MICO</name>